<feature type="non-terminal residue" evidence="3">
    <location>
        <position position="1"/>
    </location>
</feature>
<dbReference type="Gene3D" id="3.80.10.10">
    <property type="entry name" value="Ribonuclease Inhibitor"/>
    <property type="match status" value="2"/>
</dbReference>
<reference evidence="3 4" key="1">
    <citation type="journal article" date="2013" name="Front. Plant Sci.">
        <title>The Reference Genome of the Halophytic Plant Eutrema salsugineum.</title>
        <authorList>
            <person name="Yang R."/>
            <person name="Jarvis D.E."/>
            <person name="Chen H."/>
            <person name="Beilstein M.A."/>
            <person name="Grimwood J."/>
            <person name="Jenkins J."/>
            <person name="Shu S."/>
            <person name="Prochnik S."/>
            <person name="Xin M."/>
            <person name="Ma C."/>
            <person name="Schmutz J."/>
            <person name="Wing R.A."/>
            <person name="Mitchell-Olds T."/>
            <person name="Schumaker K.S."/>
            <person name="Wang X."/>
        </authorList>
    </citation>
    <scope>NUCLEOTIDE SEQUENCE [LARGE SCALE GENOMIC DNA]</scope>
</reference>
<sequence>KNETLVSISDEFFHSMPRLVVLDLSENKQLSELPTGISNLVSLQYLNLSYTCINHLPAALQELKKLIHLDLEFTGQLSSIGGLSSLLNLRVLRLRGSGVLWDLNIVNELQVFKHLEILTIGFGYQSGLEQFLSSHKLTSCTQTLEFSGFQLESRGISLPTSMDKLRQLLFSGCAISEINIDMKCIRCEPVSPLHSPKNVCFLSLSHVHIRGCQWLKELTWLMFAPNLTHINVNFSDQLEDIISKEKACVVGESGIVPFQKLKIYVCLDDRSCIASIGAPFPSPVWQQSL</sequence>
<gene>
    <name evidence="3" type="ORF">EUTSA_v100241180mg</name>
</gene>
<dbReference type="Proteomes" id="UP000030689">
    <property type="component" value="Unassembled WGS sequence"/>
</dbReference>
<evidence type="ECO:0000313" key="3">
    <source>
        <dbReference type="EMBL" id="ESQ29122.1"/>
    </source>
</evidence>
<feature type="domain" description="Disease resistance R13L4/SHOC-2-like LRR" evidence="2">
    <location>
        <begin position="19"/>
        <end position="177"/>
    </location>
</feature>
<accession>V4KH08</accession>
<protein>
    <recommendedName>
        <fullName evidence="2">Disease resistance R13L4/SHOC-2-like LRR domain-containing protein</fullName>
    </recommendedName>
</protein>
<dbReference type="AlphaFoldDB" id="V4KH08"/>
<dbReference type="eggNOG" id="KOG4658">
    <property type="taxonomic scope" value="Eukaryota"/>
</dbReference>
<dbReference type="SUPFAM" id="SSF52058">
    <property type="entry name" value="L domain-like"/>
    <property type="match status" value="1"/>
</dbReference>
<evidence type="ECO:0000313" key="4">
    <source>
        <dbReference type="Proteomes" id="UP000030689"/>
    </source>
</evidence>
<proteinExistence type="predicted"/>
<dbReference type="PANTHER" id="PTHR47186">
    <property type="entry name" value="LEUCINE-RICH REPEAT-CONTAINING PROTEIN 57"/>
    <property type="match status" value="1"/>
</dbReference>
<dbReference type="PANTHER" id="PTHR47186:SF52">
    <property type="entry name" value="BNAC05G11800D PROTEIN"/>
    <property type="match status" value="1"/>
</dbReference>
<evidence type="ECO:0000256" key="1">
    <source>
        <dbReference type="ARBA" id="ARBA00022737"/>
    </source>
</evidence>
<dbReference type="Pfam" id="PF23598">
    <property type="entry name" value="LRR_14"/>
    <property type="match status" value="1"/>
</dbReference>
<dbReference type="KEGG" id="eus:EUTSA_v100241180m"/>
<evidence type="ECO:0000259" key="2">
    <source>
        <dbReference type="Pfam" id="PF23598"/>
    </source>
</evidence>
<dbReference type="Gramene" id="ESQ29122">
    <property type="protein sequence ID" value="ESQ29122"/>
    <property type="gene ID" value="EUTSA_v100241180mg"/>
</dbReference>
<name>V4KH08_EUTSA</name>
<dbReference type="EMBL" id="KI517881">
    <property type="protein sequence ID" value="ESQ29122.1"/>
    <property type="molecule type" value="Genomic_DNA"/>
</dbReference>
<dbReference type="OMA" id="ICISNCQ"/>
<dbReference type="InterPro" id="IPR032675">
    <property type="entry name" value="LRR_dom_sf"/>
</dbReference>
<dbReference type="InterPro" id="IPR055414">
    <property type="entry name" value="LRR_R13L4/SHOC2-like"/>
</dbReference>
<organism evidence="3 4">
    <name type="scientific">Eutrema salsugineum</name>
    <name type="common">Saltwater cress</name>
    <name type="synonym">Sisymbrium salsugineum</name>
    <dbReference type="NCBI Taxonomy" id="72664"/>
    <lineage>
        <taxon>Eukaryota</taxon>
        <taxon>Viridiplantae</taxon>
        <taxon>Streptophyta</taxon>
        <taxon>Embryophyta</taxon>
        <taxon>Tracheophyta</taxon>
        <taxon>Spermatophyta</taxon>
        <taxon>Magnoliopsida</taxon>
        <taxon>eudicotyledons</taxon>
        <taxon>Gunneridae</taxon>
        <taxon>Pentapetalae</taxon>
        <taxon>rosids</taxon>
        <taxon>malvids</taxon>
        <taxon>Brassicales</taxon>
        <taxon>Brassicaceae</taxon>
        <taxon>Eutremeae</taxon>
        <taxon>Eutrema</taxon>
    </lineage>
</organism>
<keyword evidence="1" id="KW-0677">Repeat</keyword>
<keyword evidence="4" id="KW-1185">Reference proteome</keyword>